<dbReference type="PANTHER" id="PTHR33164:SF99">
    <property type="entry name" value="MARR FAMILY REGULATORY PROTEIN"/>
    <property type="match status" value="1"/>
</dbReference>
<dbReference type="InterPro" id="IPR036390">
    <property type="entry name" value="WH_DNA-bd_sf"/>
</dbReference>
<feature type="domain" description="HTH marR-type" evidence="1">
    <location>
        <begin position="10"/>
        <end position="146"/>
    </location>
</feature>
<evidence type="ECO:0000313" key="2">
    <source>
        <dbReference type="EMBL" id="GMA20957.1"/>
    </source>
</evidence>
<dbReference type="Gene3D" id="1.10.10.10">
    <property type="entry name" value="Winged helix-like DNA-binding domain superfamily/Winged helix DNA-binding domain"/>
    <property type="match status" value="1"/>
</dbReference>
<name>A0ABQ6HSF5_9MICO</name>
<keyword evidence="3" id="KW-1185">Reference proteome</keyword>
<proteinExistence type="predicted"/>
<dbReference type="PROSITE" id="PS50995">
    <property type="entry name" value="HTH_MARR_2"/>
    <property type="match status" value="1"/>
</dbReference>
<reference evidence="3" key="1">
    <citation type="journal article" date="2019" name="Int. J. Syst. Evol. Microbiol.">
        <title>The Global Catalogue of Microorganisms (GCM) 10K type strain sequencing project: providing services to taxonomists for standard genome sequencing and annotation.</title>
        <authorList>
            <consortium name="The Broad Institute Genomics Platform"/>
            <consortium name="The Broad Institute Genome Sequencing Center for Infectious Disease"/>
            <person name="Wu L."/>
            <person name="Ma J."/>
        </authorList>
    </citation>
    <scope>NUCLEOTIDE SEQUENCE [LARGE SCALE GENOMIC DNA]</scope>
    <source>
        <strain evidence="3">NBRC 105830</strain>
    </source>
</reference>
<accession>A0ABQ6HSF5</accession>
<dbReference type="SUPFAM" id="SSF46785">
    <property type="entry name" value="Winged helix' DNA-binding domain"/>
    <property type="match status" value="1"/>
</dbReference>
<evidence type="ECO:0000313" key="3">
    <source>
        <dbReference type="Proteomes" id="UP001157109"/>
    </source>
</evidence>
<dbReference type="InterPro" id="IPR039422">
    <property type="entry name" value="MarR/SlyA-like"/>
</dbReference>
<evidence type="ECO:0000259" key="1">
    <source>
        <dbReference type="PROSITE" id="PS50995"/>
    </source>
</evidence>
<dbReference type="InterPro" id="IPR036388">
    <property type="entry name" value="WH-like_DNA-bd_sf"/>
</dbReference>
<organism evidence="2 3">
    <name type="scientific">Arsenicicoccus piscis</name>
    <dbReference type="NCBI Taxonomy" id="673954"/>
    <lineage>
        <taxon>Bacteria</taxon>
        <taxon>Bacillati</taxon>
        <taxon>Actinomycetota</taxon>
        <taxon>Actinomycetes</taxon>
        <taxon>Micrococcales</taxon>
        <taxon>Intrasporangiaceae</taxon>
        <taxon>Arsenicicoccus</taxon>
    </lineage>
</organism>
<dbReference type="InterPro" id="IPR000835">
    <property type="entry name" value="HTH_MarR-typ"/>
</dbReference>
<dbReference type="Proteomes" id="UP001157109">
    <property type="component" value="Unassembled WGS sequence"/>
</dbReference>
<protein>
    <submittedName>
        <fullName evidence="2">MarR family transcriptional regulator</fullName>
    </submittedName>
</protein>
<comment type="caution">
    <text evidence="2">The sequence shown here is derived from an EMBL/GenBank/DDBJ whole genome shotgun (WGS) entry which is preliminary data.</text>
</comment>
<dbReference type="SMART" id="SM00347">
    <property type="entry name" value="HTH_MARR"/>
    <property type="match status" value="1"/>
</dbReference>
<dbReference type="RefSeq" id="WP_241441297.1">
    <property type="nucleotide sequence ID" value="NZ_BSUJ01000001.1"/>
</dbReference>
<dbReference type="Pfam" id="PF12802">
    <property type="entry name" value="MarR_2"/>
    <property type="match status" value="1"/>
</dbReference>
<dbReference type="EMBL" id="BSUJ01000001">
    <property type="protein sequence ID" value="GMA20957.1"/>
    <property type="molecule type" value="Genomic_DNA"/>
</dbReference>
<sequence length="161" mass="17570">METRWLTPEQEDAWRALMAALLLLPGALDSQLQRDAGLNHASYAVLAALSESPGRAVRLSRLAAIAAMSMSRLSHLVDRLERSGWVERRAVPGDGRSTEAVLTDAGWAKVVETAPGHADFVRRLVFDGLTPAQVEALKDVFGTIVPKLDPEDRARTYRPAS</sequence>
<dbReference type="PANTHER" id="PTHR33164">
    <property type="entry name" value="TRANSCRIPTIONAL REGULATOR, MARR FAMILY"/>
    <property type="match status" value="1"/>
</dbReference>
<gene>
    <name evidence="2" type="ORF">GCM10025862_29780</name>
</gene>